<name>A0ABQ5A5K7_9ASTR</name>
<feature type="region of interest" description="Disordered" evidence="1">
    <location>
        <begin position="88"/>
        <end position="108"/>
    </location>
</feature>
<accession>A0ABQ5A5K7</accession>
<organism evidence="2 3">
    <name type="scientific">Tanacetum coccineum</name>
    <dbReference type="NCBI Taxonomy" id="301880"/>
    <lineage>
        <taxon>Eukaryota</taxon>
        <taxon>Viridiplantae</taxon>
        <taxon>Streptophyta</taxon>
        <taxon>Embryophyta</taxon>
        <taxon>Tracheophyta</taxon>
        <taxon>Spermatophyta</taxon>
        <taxon>Magnoliopsida</taxon>
        <taxon>eudicotyledons</taxon>
        <taxon>Gunneridae</taxon>
        <taxon>Pentapetalae</taxon>
        <taxon>asterids</taxon>
        <taxon>campanulids</taxon>
        <taxon>Asterales</taxon>
        <taxon>Asteraceae</taxon>
        <taxon>Asteroideae</taxon>
        <taxon>Anthemideae</taxon>
        <taxon>Anthemidinae</taxon>
        <taxon>Tanacetum</taxon>
    </lineage>
</organism>
<sequence>MMVQNPWVLVEGVFGRGLEREFVIVDWNFLVVDHSRKLSRDVVLVSVLGNFLGGFWVDELALEAMRYGDQGWDKRRLFVGFRCGSLRDPQDGDHPRMHEGKRREYDPIGKSHIGYTNHSIDDVVGKIEVLSSGKTVEHVDPKP</sequence>
<reference evidence="2" key="1">
    <citation type="journal article" date="2022" name="Int. J. Mol. Sci.">
        <title>Draft Genome of Tanacetum Coccineum: Genomic Comparison of Closely Related Tanacetum-Family Plants.</title>
        <authorList>
            <person name="Yamashiro T."/>
            <person name="Shiraishi A."/>
            <person name="Nakayama K."/>
            <person name="Satake H."/>
        </authorList>
    </citation>
    <scope>NUCLEOTIDE SEQUENCE</scope>
</reference>
<gene>
    <name evidence="2" type="ORF">Tco_0803306</name>
</gene>
<keyword evidence="3" id="KW-1185">Reference proteome</keyword>
<reference evidence="2" key="2">
    <citation type="submission" date="2022-01" db="EMBL/GenBank/DDBJ databases">
        <authorList>
            <person name="Yamashiro T."/>
            <person name="Shiraishi A."/>
            <person name="Satake H."/>
            <person name="Nakayama K."/>
        </authorList>
    </citation>
    <scope>NUCLEOTIDE SEQUENCE</scope>
</reference>
<evidence type="ECO:0000313" key="2">
    <source>
        <dbReference type="EMBL" id="GJS96338.1"/>
    </source>
</evidence>
<dbReference type="Proteomes" id="UP001151760">
    <property type="component" value="Unassembled WGS sequence"/>
</dbReference>
<dbReference type="EMBL" id="BQNB010011879">
    <property type="protein sequence ID" value="GJS96338.1"/>
    <property type="molecule type" value="Genomic_DNA"/>
</dbReference>
<protein>
    <submittedName>
        <fullName evidence="2">Uncharacterized protein</fullName>
    </submittedName>
</protein>
<evidence type="ECO:0000256" key="1">
    <source>
        <dbReference type="SAM" id="MobiDB-lite"/>
    </source>
</evidence>
<comment type="caution">
    <text evidence="2">The sequence shown here is derived from an EMBL/GenBank/DDBJ whole genome shotgun (WGS) entry which is preliminary data.</text>
</comment>
<proteinExistence type="predicted"/>
<evidence type="ECO:0000313" key="3">
    <source>
        <dbReference type="Proteomes" id="UP001151760"/>
    </source>
</evidence>